<proteinExistence type="predicted"/>
<evidence type="ECO:0000313" key="1">
    <source>
        <dbReference type="Proteomes" id="UP000887565"/>
    </source>
</evidence>
<reference evidence="2" key="1">
    <citation type="submission" date="2022-11" db="UniProtKB">
        <authorList>
            <consortium name="WormBaseParasite"/>
        </authorList>
    </citation>
    <scope>IDENTIFICATION</scope>
</reference>
<dbReference type="WBParaSite" id="nRc.2.0.1.t04807-RA">
    <property type="protein sequence ID" value="nRc.2.0.1.t04807-RA"/>
    <property type="gene ID" value="nRc.2.0.1.g04807"/>
</dbReference>
<organism evidence="1 2">
    <name type="scientific">Romanomermis culicivorax</name>
    <name type="common">Nematode worm</name>
    <dbReference type="NCBI Taxonomy" id="13658"/>
    <lineage>
        <taxon>Eukaryota</taxon>
        <taxon>Metazoa</taxon>
        <taxon>Ecdysozoa</taxon>
        <taxon>Nematoda</taxon>
        <taxon>Enoplea</taxon>
        <taxon>Dorylaimia</taxon>
        <taxon>Mermithida</taxon>
        <taxon>Mermithoidea</taxon>
        <taxon>Mermithidae</taxon>
        <taxon>Romanomermis</taxon>
    </lineage>
</organism>
<protein>
    <submittedName>
        <fullName evidence="2">Uncharacterized protein</fullName>
    </submittedName>
</protein>
<name>A0A915HTS2_ROMCU</name>
<evidence type="ECO:0000313" key="2">
    <source>
        <dbReference type="WBParaSite" id="nRc.2.0.1.t04807-RA"/>
    </source>
</evidence>
<dbReference type="AlphaFoldDB" id="A0A915HTS2"/>
<keyword evidence="1" id="KW-1185">Reference proteome</keyword>
<dbReference type="Proteomes" id="UP000887565">
    <property type="component" value="Unplaced"/>
</dbReference>
<sequence>MASLLNDNDDAKISTAMGNSEDIFYANEEQRRKINNNLERTNSKYNTKDGRKKFFSTEIA</sequence>
<accession>A0A915HTS2</accession>